<sequence length="328" mass="35926">MKIRMISVALLATATSAVTLSAANAEVFRLGHIRDTNHPTHEAALKFKELVEQKSDGEIEIRVYPNSQLGGAKEMFVQLQTGDLEMVYGGINTFAWIDGGEAFEVTSIPFLFRDYDHMKKSLESEVFAPVIEEAEEETGIKIVAFGGDTSPRGLTTADTPVETAEDFKGLKIRTAASPAVLTAMQALGAMPQQIPFSELYMALRTGVVDAQENGAAVVASNSLYEVQNYYIKTDYIRDIDTFFMAMDKWDDLSSDEQALITDAALEAGMFGTEQLNALMADVYEDLGEKMTVIEPDLGSIRDALSGAFDQFEGDKWPNGLIEQISSVQ</sequence>
<dbReference type="InterPro" id="IPR038404">
    <property type="entry name" value="TRAP_DctP_sf"/>
</dbReference>
<dbReference type="EMBL" id="JACIDZ010000027">
    <property type="protein sequence ID" value="MBB4124611.1"/>
    <property type="molecule type" value="Genomic_DNA"/>
</dbReference>
<protein>
    <submittedName>
        <fullName evidence="5">Tripartite ATP-independent transporter DctP family solute receptor</fullName>
    </submittedName>
</protein>
<dbReference type="GO" id="GO:0030288">
    <property type="term" value="C:outer membrane-bounded periplasmic space"/>
    <property type="evidence" value="ECO:0007669"/>
    <property type="project" value="InterPro"/>
</dbReference>
<evidence type="ECO:0000256" key="3">
    <source>
        <dbReference type="ARBA" id="ARBA00022729"/>
    </source>
</evidence>
<evidence type="ECO:0000256" key="2">
    <source>
        <dbReference type="ARBA" id="ARBA00022448"/>
    </source>
</evidence>
<dbReference type="Proteomes" id="UP000530571">
    <property type="component" value="Unassembled WGS sequence"/>
</dbReference>
<evidence type="ECO:0000256" key="1">
    <source>
        <dbReference type="ARBA" id="ARBA00009023"/>
    </source>
</evidence>
<dbReference type="Pfam" id="PF03480">
    <property type="entry name" value="DctP"/>
    <property type="match status" value="1"/>
</dbReference>
<organism evidence="5 6">
    <name type="scientific">Martelella radicis</name>
    <dbReference type="NCBI Taxonomy" id="1397476"/>
    <lineage>
        <taxon>Bacteria</taxon>
        <taxon>Pseudomonadati</taxon>
        <taxon>Pseudomonadota</taxon>
        <taxon>Alphaproteobacteria</taxon>
        <taxon>Hyphomicrobiales</taxon>
        <taxon>Aurantimonadaceae</taxon>
        <taxon>Martelella</taxon>
    </lineage>
</organism>
<evidence type="ECO:0000313" key="6">
    <source>
        <dbReference type="Proteomes" id="UP000530571"/>
    </source>
</evidence>
<dbReference type="PANTHER" id="PTHR33376">
    <property type="match status" value="1"/>
</dbReference>
<dbReference type="Gene3D" id="3.40.190.170">
    <property type="entry name" value="Bacterial extracellular solute-binding protein, family 7"/>
    <property type="match status" value="1"/>
</dbReference>
<name>A0A7W6KNM4_9HYPH</name>
<dbReference type="PIRSF" id="PIRSF006470">
    <property type="entry name" value="DctB"/>
    <property type="match status" value="1"/>
</dbReference>
<keyword evidence="5" id="KW-0675">Receptor</keyword>
<feature type="chain" id="PRO_5031327913" evidence="4">
    <location>
        <begin position="26"/>
        <end position="328"/>
    </location>
</feature>
<evidence type="ECO:0000256" key="4">
    <source>
        <dbReference type="SAM" id="SignalP"/>
    </source>
</evidence>
<feature type="signal peptide" evidence="4">
    <location>
        <begin position="1"/>
        <end position="25"/>
    </location>
</feature>
<dbReference type="NCBIfam" id="NF037995">
    <property type="entry name" value="TRAP_S1"/>
    <property type="match status" value="1"/>
</dbReference>
<keyword evidence="3 4" id="KW-0732">Signal</keyword>
<dbReference type="NCBIfam" id="TIGR00787">
    <property type="entry name" value="dctP"/>
    <property type="match status" value="1"/>
</dbReference>
<dbReference type="PANTHER" id="PTHR33376:SF7">
    <property type="entry name" value="C4-DICARBOXYLATE-BINDING PROTEIN DCTB"/>
    <property type="match status" value="1"/>
</dbReference>
<dbReference type="CDD" id="cd13603">
    <property type="entry name" value="PBP2_TRAP_Siap_TeaA_like"/>
    <property type="match status" value="1"/>
</dbReference>
<dbReference type="InterPro" id="IPR004682">
    <property type="entry name" value="TRAP_DctP"/>
</dbReference>
<gene>
    <name evidence="5" type="ORF">GGR30_004571</name>
</gene>
<dbReference type="InterPro" id="IPR018389">
    <property type="entry name" value="DctP_fam"/>
</dbReference>
<proteinExistence type="inferred from homology"/>
<evidence type="ECO:0000313" key="5">
    <source>
        <dbReference type="EMBL" id="MBB4124611.1"/>
    </source>
</evidence>
<reference evidence="5 6" key="1">
    <citation type="submission" date="2020-08" db="EMBL/GenBank/DDBJ databases">
        <title>Genomic Encyclopedia of Type Strains, Phase IV (KMG-IV): sequencing the most valuable type-strain genomes for metagenomic binning, comparative biology and taxonomic classification.</title>
        <authorList>
            <person name="Goeker M."/>
        </authorList>
    </citation>
    <scope>NUCLEOTIDE SEQUENCE [LARGE SCALE GENOMIC DNA]</scope>
    <source>
        <strain evidence="5 6">DSM 28101</strain>
    </source>
</reference>
<dbReference type="AlphaFoldDB" id="A0A7W6KNM4"/>
<comment type="similarity">
    <text evidence="1">Belongs to the bacterial solute-binding protein 7 family.</text>
</comment>
<comment type="caution">
    <text evidence="5">The sequence shown here is derived from an EMBL/GenBank/DDBJ whole genome shotgun (WGS) entry which is preliminary data.</text>
</comment>
<accession>A0A7W6KNM4</accession>
<keyword evidence="2" id="KW-0813">Transport</keyword>
<dbReference type="GO" id="GO:0055085">
    <property type="term" value="P:transmembrane transport"/>
    <property type="evidence" value="ECO:0007669"/>
    <property type="project" value="InterPro"/>
</dbReference>
<keyword evidence="6" id="KW-1185">Reference proteome</keyword>